<dbReference type="InterPro" id="IPR040067">
    <property type="entry name" value="WDR47"/>
</dbReference>
<dbReference type="InterPro" id="IPR057749">
    <property type="entry name" value="WDR47_COR"/>
</dbReference>
<feature type="region of interest" description="Disordered" evidence="3">
    <location>
        <begin position="498"/>
        <end position="546"/>
    </location>
</feature>
<dbReference type="PROSITE" id="PS50897">
    <property type="entry name" value="CTLH"/>
    <property type="match status" value="1"/>
</dbReference>
<feature type="compositionally biased region" description="Basic and acidic residues" evidence="3">
    <location>
        <begin position="392"/>
        <end position="402"/>
    </location>
</feature>
<name>A0A813VHE8_9BILA</name>
<proteinExistence type="predicted"/>
<dbReference type="AlphaFoldDB" id="A0A813VHE8"/>
<feature type="repeat" description="WD" evidence="1">
    <location>
        <begin position="860"/>
        <end position="901"/>
    </location>
</feature>
<evidence type="ECO:0000313" key="6">
    <source>
        <dbReference type="Proteomes" id="UP000663879"/>
    </source>
</evidence>
<dbReference type="InterPro" id="IPR006594">
    <property type="entry name" value="LisH"/>
</dbReference>
<dbReference type="Pfam" id="PF25602">
    <property type="entry name" value="WDR47_COR"/>
    <property type="match status" value="1"/>
</dbReference>
<comment type="caution">
    <text evidence="5">The sequence shown here is derived from an EMBL/GenBank/DDBJ whole genome shotgun (WGS) entry which is preliminary data.</text>
</comment>
<dbReference type="PROSITE" id="PS50896">
    <property type="entry name" value="LISH"/>
    <property type="match status" value="1"/>
</dbReference>
<dbReference type="Proteomes" id="UP000663879">
    <property type="component" value="Unassembled WGS sequence"/>
</dbReference>
<feature type="compositionally biased region" description="Polar residues" evidence="3">
    <location>
        <begin position="498"/>
        <end position="539"/>
    </location>
</feature>
<dbReference type="Pfam" id="PF00400">
    <property type="entry name" value="WD40"/>
    <property type="match status" value="4"/>
</dbReference>
<dbReference type="SUPFAM" id="SSF50978">
    <property type="entry name" value="WD40 repeat-like"/>
    <property type="match status" value="1"/>
</dbReference>
<evidence type="ECO:0000259" key="4">
    <source>
        <dbReference type="PROSITE" id="PS50897"/>
    </source>
</evidence>
<dbReference type="InterPro" id="IPR001680">
    <property type="entry name" value="WD40_rpt"/>
</dbReference>
<feature type="repeat" description="WD" evidence="1">
    <location>
        <begin position="814"/>
        <end position="847"/>
    </location>
</feature>
<keyword evidence="6" id="KW-1185">Reference proteome</keyword>
<dbReference type="InterPro" id="IPR006595">
    <property type="entry name" value="CTLH_C"/>
</dbReference>
<dbReference type="InterPro" id="IPR015943">
    <property type="entry name" value="WD40/YVTN_repeat-like_dom_sf"/>
</dbReference>
<dbReference type="SMART" id="SM00320">
    <property type="entry name" value="WD40"/>
    <property type="match status" value="7"/>
</dbReference>
<dbReference type="OrthoDB" id="187712at2759"/>
<dbReference type="PANTHER" id="PTHR19863:SF5">
    <property type="entry name" value="WD REPEAT-CONTAINING PROTEIN 47"/>
    <property type="match status" value="1"/>
</dbReference>
<reference evidence="5" key="1">
    <citation type="submission" date="2021-02" db="EMBL/GenBank/DDBJ databases">
        <authorList>
            <person name="Nowell W R."/>
        </authorList>
    </citation>
    <scope>NUCLEOTIDE SEQUENCE</scope>
    <source>
        <strain evidence="5">Ploen Becks lab</strain>
    </source>
</reference>
<dbReference type="Gene3D" id="2.130.10.10">
    <property type="entry name" value="YVTN repeat-like/Quinoprotein amine dehydrogenase"/>
    <property type="match status" value="2"/>
</dbReference>
<dbReference type="CDD" id="cd00200">
    <property type="entry name" value="WD40"/>
    <property type="match status" value="1"/>
</dbReference>
<dbReference type="EMBL" id="CAJNOC010001216">
    <property type="protein sequence ID" value="CAF0845612.1"/>
    <property type="molecule type" value="Genomic_DNA"/>
</dbReference>
<sequence length="904" mass="101876">MNQQHQQSMKITININEKDIIKLILEFLSNRDLNIAMLDLERETGIINHQYSDDILFLRQLILDGQWDDALEFIQPLKQIDLFNHKQFFFLILKYQYLELLCLKSEAAQQDNQLSVEQLVNYLNDLKQYAPNEDEYKKLCLLLTSPKLQDHAEFKNWNPSNGRLQCFNQVLPLINKFLLPENAKISPISQNERLIQLIVKGLLYESCVEYCQARATSSLENYNLTDPNILLLQQHLSETDASLLSWLHALPLDTFSCPFEEKPLKLNMDKFLKPNLEATWADAILATPIKPQQFPYNAVPTGRSKNTELMSRSLAPQYEGLSFGLNRSQIFTSGVEMSLNENKLIDLTRSIGLLNFDIAEPTTTTATAAIRSKLNGIKEEENTPTSSVSSFKQHEPLQSDKTPKIHETKESTNPMVDSTLFKEYKKNKAQIIQQLEEQEKKRDELIKQLKTPNIQNALSAVGNSTSNTNKIVNKSSKEISNLDDESFMTYSPKNEIKSNIKSNISRPMSPNSSSDYGLKSPTSTVSSLRVQSPQTTSPKLRNPTKLEPSVRPINEVFKFDSLEDITKAVQFHAVSSVEDQQAIRAVDIHPSGNYYVIGSNSKCLRVCPYPSLNSIRTDTQCKPASILYKKSKHHYGSIYCVAWNPSGNLIATGSNDKTIKLIKFSPDLTEDTESEVELTYHNGTVRDLTFMQQEDNNILISGGAGDCKIHVLDCQTQQTLRIYSGHSAHIYSLYTWTGTKNVFVSGSQDKTCRFWDLRTPESIQLVAPSTNIALQGSPVASVTVDPSGLLLATGHEDSACCLYDIRGSRIVQIYKPHTSDIRSVRFSSNAYYLLTASYDNKINITDLHGDLSKPLSWSTVAQHNDKVIQAKWHPTQMSFVSTSADRTSMVWSLPTAALANTSVI</sequence>
<organism evidence="5 6">
    <name type="scientific">Brachionus calyciflorus</name>
    <dbReference type="NCBI Taxonomy" id="104777"/>
    <lineage>
        <taxon>Eukaryota</taxon>
        <taxon>Metazoa</taxon>
        <taxon>Spiralia</taxon>
        <taxon>Gnathifera</taxon>
        <taxon>Rotifera</taxon>
        <taxon>Eurotatoria</taxon>
        <taxon>Monogononta</taxon>
        <taxon>Pseudotrocha</taxon>
        <taxon>Ploima</taxon>
        <taxon>Brachionidae</taxon>
        <taxon>Brachionus</taxon>
    </lineage>
</organism>
<feature type="repeat" description="WD" evidence="1">
    <location>
        <begin position="631"/>
        <end position="661"/>
    </location>
</feature>
<keyword evidence="1" id="KW-0853">WD repeat</keyword>
<dbReference type="InterPro" id="IPR036322">
    <property type="entry name" value="WD40_repeat_dom_sf"/>
</dbReference>
<dbReference type="PROSITE" id="PS50082">
    <property type="entry name" value="WD_REPEATS_2"/>
    <property type="match status" value="4"/>
</dbReference>
<evidence type="ECO:0000313" key="5">
    <source>
        <dbReference type="EMBL" id="CAF0845612.1"/>
    </source>
</evidence>
<dbReference type="PANTHER" id="PTHR19863">
    <property type="entry name" value="NEMITIN (NEURONAL ENRICHED MAP INTERACTING PROTEIN) HOMOLOG"/>
    <property type="match status" value="1"/>
</dbReference>
<evidence type="ECO:0000256" key="2">
    <source>
        <dbReference type="SAM" id="Coils"/>
    </source>
</evidence>
<evidence type="ECO:0000256" key="1">
    <source>
        <dbReference type="PROSITE-ProRule" id="PRU00221"/>
    </source>
</evidence>
<feature type="coiled-coil region" evidence="2">
    <location>
        <begin position="421"/>
        <end position="448"/>
    </location>
</feature>
<evidence type="ECO:0000256" key="3">
    <source>
        <dbReference type="SAM" id="MobiDB-lite"/>
    </source>
</evidence>
<dbReference type="SMART" id="SM00668">
    <property type="entry name" value="CTLH"/>
    <property type="match status" value="1"/>
</dbReference>
<accession>A0A813VHE8</accession>
<protein>
    <recommendedName>
        <fullName evidence="4">CTLH domain-containing protein</fullName>
    </recommendedName>
</protein>
<dbReference type="PROSITE" id="PS50294">
    <property type="entry name" value="WD_REPEATS_REGION"/>
    <property type="match status" value="1"/>
</dbReference>
<feature type="region of interest" description="Disordered" evidence="3">
    <location>
        <begin position="375"/>
        <end position="402"/>
    </location>
</feature>
<feature type="domain" description="CTLH" evidence="4">
    <location>
        <begin position="51"/>
        <end position="108"/>
    </location>
</feature>
<feature type="repeat" description="WD" evidence="1">
    <location>
        <begin position="723"/>
        <end position="765"/>
    </location>
</feature>
<keyword evidence="2" id="KW-0175">Coiled coil</keyword>
<gene>
    <name evidence="5" type="ORF">OXX778_LOCUS8683</name>
</gene>